<organism evidence="8 9">
    <name type="scientific">Symbiodinium pilosum</name>
    <name type="common">Dinoflagellate</name>
    <dbReference type="NCBI Taxonomy" id="2952"/>
    <lineage>
        <taxon>Eukaryota</taxon>
        <taxon>Sar</taxon>
        <taxon>Alveolata</taxon>
        <taxon>Dinophyceae</taxon>
        <taxon>Suessiales</taxon>
        <taxon>Symbiodiniaceae</taxon>
        <taxon>Symbiodinium</taxon>
    </lineage>
</organism>
<dbReference type="Pfam" id="PF00520">
    <property type="entry name" value="Ion_trans"/>
    <property type="match status" value="1"/>
</dbReference>
<keyword evidence="3" id="KW-0106">Calcium</keyword>
<dbReference type="SUPFAM" id="SSF47473">
    <property type="entry name" value="EF-hand"/>
    <property type="match status" value="1"/>
</dbReference>
<keyword evidence="5 6" id="KW-0472">Membrane</keyword>
<evidence type="ECO:0000256" key="6">
    <source>
        <dbReference type="SAM" id="Phobius"/>
    </source>
</evidence>
<evidence type="ECO:0000259" key="7">
    <source>
        <dbReference type="PROSITE" id="PS50222"/>
    </source>
</evidence>
<feature type="transmembrane region" description="Helical" evidence="6">
    <location>
        <begin position="59"/>
        <end position="77"/>
    </location>
</feature>
<dbReference type="GO" id="GO:0005248">
    <property type="term" value="F:voltage-gated sodium channel activity"/>
    <property type="evidence" value="ECO:0007669"/>
    <property type="project" value="TreeGrafter"/>
</dbReference>
<comment type="caution">
    <text evidence="8">The sequence shown here is derived from an EMBL/GenBank/DDBJ whole genome shotgun (WGS) entry which is preliminary data.</text>
</comment>
<evidence type="ECO:0000313" key="8">
    <source>
        <dbReference type="EMBL" id="CAE7174101.1"/>
    </source>
</evidence>
<dbReference type="InterPro" id="IPR005821">
    <property type="entry name" value="Ion_trans_dom"/>
</dbReference>
<dbReference type="Gene3D" id="1.20.120.350">
    <property type="entry name" value="Voltage-gated potassium channels. Chain C"/>
    <property type="match status" value="1"/>
</dbReference>
<dbReference type="PANTHER" id="PTHR10037">
    <property type="entry name" value="VOLTAGE-GATED CATION CHANNEL CALCIUM AND SODIUM"/>
    <property type="match status" value="1"/>
</dbReference>
<dbReference type="PANTHER" id="PTHR10037:SF62">
    <property type="entry name" value="SODIUM CHANNEL PROTEIN 60E"/>
    <property type="match status" value="1"/>
</dbReference>
<feature type="transmembrane region" description="Helical" evidence="6">
    <location>
        <begin position="84"/>
        <end position="105"/>
    </location>
</feature>
<dbReference type="OrthoDB" id="430502at2759"/>
<reference evidence="8" key="1">
    <citation type="submission" date="2021-02" db="EMBL/GenBank/DDBJ databases">
        <authorList>
            <person name="Dougan E. K."/>
            <person name="Rhodes N."/>
            <person name="Thang M."/>
            <person name="Chan C."/>
        </authorList>
    </citation>
    <scope>NUCLEOTIDE SEQUENCE</scope>
</reference>
<dbReference type="Proteomes" id="UP000649617">
    <property type="component" value="Unassembled WGS sequence"/>
</dbReference>
<dbReference type="Gene3D" id="1.10.238.10">
    <property type="entry name" value="EF-hand"/>
    <property type="match status" value="1"/>
</dbReference>
<keyword evidence="9" id="KW-1185">Reference proteome</keyword>
<dbReference type="EMBL" id="CAJNIZ010000750">
    <property type="protein sequence ID" value="CAE7174101.1"/>
    <property type="molecule type" value="Genomic_DNA"/>
</dbReference>
<dbReference type="GO" id="GO:0001518">
    <property type="term" value="C:voltage-gated sodium channel complex"/>
    <property type="evidence" value="ECO:0007669"/>
    <property type="project" value="TreeGrafter"/>
</dbReference>
<evidence type="ECO:0000256" key="4">
    <source>
        <dbReference type="ARBA" id="ARBA00022989"/>
    </source>
</evidence>
<evidence type="ECO:0000256" key="1">
    <source>
        <dbReference type="ARBA" id="ARBA00004141"/>
    </source>
</evidence>
<evidence type="ECO:0000256" key="3">
    <source>
        <dbReference type="ARBA" id="ARBA00022837"/>
    </source>
</evidence>
<dbReference type="PROSITE" id="PS00018">
    <property type="entry name" value="EF_HAND_1"/>
    <property type="match status" value="1"/>
</dbReference>
<accession>A0A812IRF5</accession>
<feature type="transmembrane region" description="Helical" evidence="6">
    <location>
        <begin position="153"/>
        <end position="177"/>
    </location>
</feature>
<evidence type="ECO:0000256" key="2">
    <source>
        <dbReference type="ARBA" id="ARBA00022692"/>
    </source>
</evidence>
<dbReference type="InterPro" id="IPR018247">
    <property type="entry name" value="EF_Hand_1_Ca_BS"/>
</dbReference>
<dbReference type="GO" id="GO:0005509">
    <property type="term" value="F:calcium ion binding"/>
    <property type="evidence" value="ECO:0007669"/>
    <property type="project" value="InterPro"/>
</dbReference>
<sequence length="333" mass="37795">MYQFRWLAQPRLCLRIVSSRWFDYAIGCVILFNSLLVGIEVQLSLVGQDVDWMQPLDTGFIALYFIELCMRLIGMGWRQCFCDGWFLLDFTLVVLGIVTVFVLMFGSGGDLGLLESVLVVRAMRLLRLIRALRMLKYFRTVWRLVYGLLTSHNAMFSTLALILLTLYVFACLGVELITKDENLLEIAEIKLIVDTHFISVFVSMLTLVQFVTVDSVAYIYAPLIKEKPILALYFFAIILIVSIALMNLVTAVLVEGALENAAHDREADKLNLQEKLKEAVPRLREVFAAMDANGDGNVTLEEIEAVPMDVIPKEFFEKNSVGSMQAQHARWCE</sequence>
<keyword evidence="4 6" id="KW-1133">Transmembrane helix</keyword>
<dbReference type="PROSITE" id="PS50222">
    <property type="entry name" value="EF_HAND_2"/>
    <property type="match status" value="1"/>
</dbReference>
<dbReference type="InterPro" id="IPR011992">
    <property type="entry name" value="EF-hand-dom_pair"/>
</dbReference>
<feature type="transmembrane region" description="Helical" evidence="6">
    <location>
        <begin position="197"/>
        <end position="220"/>
    </location>
</feature>
<dbReference type="AlphaFoldDB" id="A0A812IRF5"/>
<comment type="subcellular location">
    <subcellularLocation>
        <location evidence="1">Membrane</location>
        <topology evidence="1">Multi-pass membrane protein</topology>
    </subcellularLocation>
</comment>
<dbReference type="InterPro" id="IPR002048">
    <property type="entry name" value="EF_hand_dom"/>
</dbReference>
<proteinExistence type="predicted"/>
<dbReference type="InterPro" id="IPR043203">
    <property type="entry name" value="VGCC_Ca_Na"/>
</dbReference>
<feature type="domain" description="EF-hand" evidence="7">
    <location>
        <begin position="278"/>
        <end position="313"/>
    </location>
</feature>
<dbReference type="InterPro" id="IPR027359">
    <property type="entry name" value="Volt_channel_dom_sf"/>
</dbReference>
<feature type="transmembrane region" description="Helical" evidence="6">
    <location>
        <begin position="21"/>
        <end position="39"/>
    </location>
</feature>
<feature type="transmembrane region" description="Helical" evidence="6">
    <location>
        <begin position="232"/>
        <end position="254"/>
    </location>
</feature>
<keyword evidence="2 6" id="KW-0812">Transmembrane</keyword>
<dbReference type="Gene3D" id="1.10.287.70">
    <property type="match status" value="1"/>
</dbReference>
<protein>
    <submittedName>
        <fullName evidence="8">Scn1a protein</fullName>
    </submittedName>
</protein>
<name>A0A812IRF5_SYMPI</name>
<gene>
    <name evidence="8" type="primary">Scn1a</name>
    <name evidence="8" type="ORF">SPIL2461_LOCUS832</name>
</gene>
<evidence type="ECO:0000313" key="9">
    <source>
        <dbReference type="Proteomes" id="UP000649617"/>
    </source>
</evidence>
<evidence type="ECO:0000256" key="5">
    <source>
        <dbReference type="ARBA" id="ARBA00023136"/>
    </source>
</evidence>
<dbReference type="SUPFAM" id="SSF81324">
    <property type="entry name" value="Voltage-gated potassium channels"/>
    <property type="match status" value="1"/>
</dbReference>